<accession>A0A4Y2RCF2</accession>
<sequence length="78" mass="8756">CDYPLLKTCLSHPDTGSHSWSTSNGRPPMRPPHYMDDYSPVWSPTSGYGAEPPEYEWITPPPPPHASYGHQGLIETYL</sequence>
<evidence type="ECO:0000256" key="1">
    <source>
        <dbReference type="SAM" id="MobiDB-lite"/>
    </source>
</evidence>
<proteinExistence type="predicted"/>
<evidence type="ECO:0000313" key="2">
    <source>
        <dbReference type="EMBL" id="GBN73458.1"/>
    </source>
</evidence>
<keyword evidence="3" id="KW-1185">Reference proteome</keyword>
<dbReference type="AlphaFoldDB" id="A0A4Y2RCF2"/>
<feature type="compositionally biased region" description="Polar residues" evidence="1">
    <location>
        <begin position="14"/>
        <end position="25"/>
    </location>
</feature>
<dbReference type="Proteomes" id="UP000499080">
    <property type="component" value="Unassembled WGS sequence"/>
</dbReference>
<reference evidence="2 3" key="1">
    <citation type="journal article" date="2019" name="Sci. Rep.">
        <title>Orb-weaving spider Araneus ventricosus genome elucidates the spidroin gene catalogue.</title>
        <authorList>
            <person name="Kono N."/>
            <person name="Nakamura H."/>
            <person name="Ohtoshi R."/>
            <person name="Moran D.A.P."/>
            <person name="Shinohara A."/>
            <person name="Yoshida Y."/>
            <person name="Fujiwara M."/>
            <person name="Mori M."/>
            <person name="Tomita M."/>
            <person name="Arakawa K."/>
        </authorList>
    </citation>
    <scope>NUCLEOTIDE SEQUENCE [LARGE SCALE GENOMIC DNA]</scope>
</reference>
<feature type="region of interest" description="Disordered" evidence="1">
    <location>
        <begin position="11"/>
        <end position="32"/>
    </location>
</feature>
<feature type="non-terminal residue" evidence="2">
    <location>
        <position position="1"/>
    </location>
</feature>
<comment type="caution">
    <text evidence="2">The sequence shown here is derived from an EMBL/GenBank/DDBJ whole genome shotgun (WGS) entry which is preliminary data.</text>
</comment>
<name>A0A4Y2RCF2_ARAVE</name>
<dbReference type="EMBL" id="BGPR01016559">
    <property type="protein sequence ID" value="GBN73458.1"/>
    <property type="molecule type" value="Genomic_DNA"/>
</dbReference>
<gene>
    <name evidence="2" type="ORF">AVEN_159978_1</name>
</gene>
<evidence type="ECO:0000313" key="3">
    <source>
        <dbReference type="Proteomes" id="UP000499080"/>
    </source>
</evidence>
<protein>
    <submittedName>
        <fullName evidence="2">Uncharacterized protein</fullName>
    </submittedName>
</protein>
<organism evidence="2 3">
    <name type="scientific">Araneus ventricosus</name>
    <name type="common">Orbweaver spider</name>
    <name type="synonym">Epeira ventricosa</name>
    <dbReference type="NCBI Taxonomy" id="182803"/>
    <lineage>
        <taxon>Eukaryota</taxon>
        <taxon>Metazoa</taxon>
        <taxon>Ecdysozoa</taxon>
        <taxon>Arthropoda</taxon>
        <taxon>Chelicerata</taxon>
        <taxon>Arachnida</taxon>
        <taxon>Araneae</taxon>
        <taxon>Araneomorphae</taxon>
        <taxon>Entelegynae</taxon>
        <taxon>Araneoidea</taxon>
        <taxon>Araneidae</taxon>
        <taxon>Araneus</taxon>
    </lineage>
</organism>